<name>W2L4T6_PHYNI</name>
<evidence type="ECO:0000313" key="1">
    <source>
        <dbReference type="EMBL" id="ETK85094.1"/>
    </source>
</evidence>
<dbReference type="Proteomes" id="UP000053236">
    <property type="component" value="Unassembled WGS sequence"/>
</dbReference>
<organism evidence="2">
    <name type="scientific">Phytophthora nicotianae</name>
    <name type="common">Potato buckeye rot agent</name>
    <name type="synonym">Phytophthora parasitica</name>
    <dbReference type="NCBI Taxonomy" id="4792"/>
    <lineage>
        <taxon>Eukaryota</taxon>
        <taxon>Sar</taxon>
        <taxon>Stramenopiles</taxon>
        <taxon>Oomycota</taxon>
        <taxon>Peronosporomycetes</taxon>
        <taxon>Peronosporales</taxon>
        <taxon>Peronosporaceae</taxon>
        <taxon>Phytophthora</taxon>
    </lineage>
</organism>
<proteinExistence type="predicted"/>
<reference evidence="2" key="1">
    <citation type="submission" date="2013-11" db="EMBL/GenBank/DDBJ databases">
        <title>The Genome Sequence of Phytophthora parasitica CHvinca01.</title>
        <authorList>
            <consortium name="The Broad Institute Genomics Platform"/>
            <person name="Russ C."/>
            <person name="Tyler B."/>
            <person name="Panabieres F."/>
            <person name="Shan W."/>
            <person name="Tripathy S."/>
            <person name="Grunwald N."/>
            <person name="Machado M."/>
            <person name="Johnson C.S."/>
            <person name="Arredondo F."/>
            <person name="Hong C."/>
            <person name="Coffey M."/>
            <person name="Young S.K."/>
            <person name="Zeng Q."/>
            <person name="Gargeya S."/>
            <person name="Fitzgerald M."/>
            <person name="Abouelleil A."/>
            <person name="Alvarado L."/>
            <person name="Chapman S.B."/>
            <person name="Gainer-Dewar J."/>
            <person name="Goldberg J."/>
            <person name="Griggs A."/>
            <person name="Gujja S."/>
            <person name="Hansen M."/>
            <person name="Howarth C."/>
            <person name="Imamovic A."/>
            <person name="Ireland A."/>
            <person name="Larimer J."/>
            <person name="McCowan C."/>
            <person name="Murphy C."/>
            <person name="Pearson M."/>
            <person name="Poon T.W."/>
            <person name="Priest M."/>
            <person name="Roberts A."/>
            <person name="Saif S."/>
            <person name="Shea T."/>
            <person name="Sykes S."/>
            <person name="Wortman J."/>
            <person name="Nusbaum C."/>
            <person name="Birren B."/>
        </authorList>
    </citation>
    <scope>NUCLEOTIDE SEQUENCE [LARGE SCALE GENOMIC DNA]</scope>
    <source>
        <strain evidence="2">CHvinca01</strain>
    </source>
</reference>
<evidence type="ECO:0000313" key="2">
    <source>
        <dbReference type="EMBL" id="ETL91640.1"/>
    </source>
</evidence>
<sequence>VEKLSDFSLEQDTHFNDNVNCSFGGKLRSDAHPKVFPKGILLVPSYPLLARAYLPLANQAIML</sequence>
<protein>
    <submittedName>
        <fullName evidence="2">Uncharacterized protein</fullName>
    </submittedName>
</protein>
<dbReference type="EMBL" id="KI680008">
    <property type="protein sequence ID" value="ETL91640.1"/>
    <property type="molecule type" value="Genomic_DNA"/>
</dbReference>
<dbReference type="AlphaFoldDB" id="W2L4T6"/>
<feature type="non-terminal residue" evidence="2">
    <location>
        <position position="1"/>
    </location>
</feature>
<gene>
    <name evidence="1" type="ORF">L915_10000</name>
    <name evidence="2" type="ORF">L917_09826</name>
</gene>
<dbReference type="Proteomes" id="UP000054423">
    <property type="component" value="Unassembled WGS sequence"/>
</dbReference>
<dbReference type="EMBL" id="KI686610">
    <property type="protein sequence ID" value="ETK85094.1"/>
    <property type="molecule type" value="Genomic_DNA"/>
</dbReference>
<accession>W2L4T6</accession>
<reference evidence="1" key="2">
    <citation type="submission" date="2013-11" db="EMBL/GenBank/DDBJ databases">
        <title>The Genome Sequence of Phytophthora parasitica CJ02B3.</title>
        <authorList>
            <consortium name="The Broad Institute Genomics Platform"/>
            <person name="Russ C."/>
            <person name="Tyler B."/>
            <person name="Panabieres F."/>
            <person name="Shan W."/>
            <person name="Tripathy S."/>
            <person name="Grunwald N."/>
            <person name="Machado M."/>
            <person name="Johnson C.S."/>
            <person name="Arredondo F."/>
            <person name="Hong C."/>
            <person name="Coffey M."/>
            <person name="Young S.K."/>
            <person name="Zeng Q."/>
            <person name="Gargeya S."/>
            <person name="Fitzgerald M."/>
            <person name="Abouelleil A."/>
            <person name="Alvarado L."/>
            <person name="Chapman S.B."/>
            <person name="Gainer-Dewar J."/>
            <person name="Goldberg J."/>
            <person name="Griggs A."/>
            <person name="Gujja S."/>
            <person name="Hansen M."/>
            <person name="Howarth C."/>
            <person name="Imamovic A."/>
            <person name="Ireland A."/>
            <person name="Larimer J."/>
            <person name="McCowan C."/>
            <person name="Murphy C."/>
            <person name="Pearson M."/>
            <person name="Poon T.W."/>
            <person name="Priest M."/>
            <person name="Roberts A."/>
            <person name="Saif S."/>
            <person name="Shea T."/>
            <person name="Sykes S."/>
            <person name="Wortman J."/>
            <person name="Nusbaum C."/>
            <person name="Birren B."/>
        </authorList>
    </citation>
    <scope>NUCLEOTIDE SEQUENCE [LARGE SCALE GENOMIC DNA]</scope>
    <source>
        <strain evidence="1">CJ02B3</strain>
    </source>
</reference>